<dbReference type="EMBL" id="LNIX01000016">
    <property type="protein sequence ID" value="OXA45939.1"/>
    <property type="molecule type" value="Genomic_DNA"/>
</dbReference>
<sequence>MGSTISIVNETNCILNIALKQVTPLYYENKVMPGQVVKRVTLTMQVFYVYNSQGTLTTCRLSPGHPLCFLESTKTPDQGFILISVEVGKIWFTVEATLWSGFNDYDDVLKDLSLSTAPKKAFGAFFERTAMFKEISEAATDFMIEHNTLEADEKSEDPIAMRNVLLPPGTSGENQKIVADWITKFVVQEHGVYASADKVIKIVGGPSAVIDLNGGETGEGSQLLENVKPFSIILC</sequence>
<comment type="caution">
    <text evidence="1">The sequence shown here is derived from an EMBL/GenBank/DDBJ whole genome shotgun (WGS) entry which is preliminary data.</text>
</comment>
<gene>
    <name evidence="1" type="ORF">Fcan01_18912</name>
</gene>
<name>A0A226DL69_FOLCA</name>
<dbReference type="Proteomes" id="UP000198287">
    <property type="component" value="Unassembled WGS sequence"/>
</dbReference>
<dbReference type="AlphaFoldDB" id="A0A226DL69"/>
<accession>A0A226DL69</accession>
<protein>
    <submittedName>
        <fullName evidence="1">Uncharacterized protein</fullName>
    </submittedName>
</protein>
<keyword evidence="2" id="KW-1185">Reference proteome</keyword>
<organism evidence="1 2">
    <name type="scientific">Folsomia candida</name>
    <name type="common">Springtail</name>
    <dbReference type="NCBI Taxonomy" id="158441"/>
    <lineage>
        <taxon>Eukaryota</taxon>
        <taxon>Metazoa</taxon>
        <taxon>Ecdysozoa</taxon>
        <taxon>Arthropoda</taxon>
        <taxon>Hexapoda</taxon>
        <taxon>Collembola</taxon>
        <taxon>Entomobryomorpha</taxon>
        <taxon>Isotomoidea</taxon>
        <taxon>Isotomidae</taxon>
        <taxon>Proisotominae</taxon>
        <taxon>Folsomia</taxon>
    </lineage>
</organism>
<reference evidence="1 2" key="1">
    <citation type="submission" date="2015-12" db="EMBL/GenBank/DDBJ databases">
        <title>The genome of Folsomia candida.</title>
        <authorList>
            <person name="Faddeeva A."/>
            <person name="Derks M.F."/>
            <person name="Anvar Y."/>
            <person name="Smit S."/>
            <person name="Van Straalen N."/>
            <person name="Roelofs D."/>
        </authorList>
    </citation>
    <scope>NUCLEOTIDE SEQUENCE [LARGE SCALE GENOMIC DNA]</scope>
    <source>
        <strain evidence="1 2">VU population</strain>
        <tissue evidence="1">Whole body</tissue>
    </source>
</reference>
<evidence type="ECO:0000313" key="1">
    <source>
        <dbReference type="EMBL" id="OXA45939.1"/>
    </source>
</evidence>
<proteinExistence type="predicted"/>
<evidence type="ECO:0000313" key="2">
    <source>
        <dbReference type="Proteomes" id="UP000198287"/>
    </source>
</evidence>
<dbReference type="OrthoDB" id="8248316at2759"/>